<organism evidence="1 2">
    <name type="scientific">Halanaeroarchaeum sulfurireducens</name>
    <dbReference type="NCBI Taxonomy" id="1604004"/>
    <lineage>
        <taxon>Archaea</taxon>
        <taxon>Methanobacteriati</taxon>
        <taxon>Methanobacteriota</taxon>
        <taxon>Stenosarchaea group</taxon>
        <taxon>Halobacteria</taxon>
        <taxon>Halobacteriales</taxon>
        <taxon>Halobacteriaceae</taxon>
        <taxon>Halanaeroarchaeum</taxon>
    </lineage>
</organism>
<evidence type="ECO:0000313" key="2">
    <source>
        <dbReference type="Proteomes" id="UP000069906"/>
    </source>
</evidence>
<dbReference type="AlphaFoldDB" id="A0A0F7PDQ8"/>
<dbReference type="HOGENOM" id="CLU_1745487_0_0_2"/>
<evidence type="ECO:0000313" key="1">
    <source>
        <dbReference type="EMBL" id="AKH97779.1"/>
    </source>
</evidence>
<name>A0A0F7PDQ8_9EURY</name>
<dbReference type="GeneID" id="25159457"/>
<gene>
    <name evidence="1" type="ORF">HLASF_1293</name>
</gene>
<accession>A0A0F7PDQ8</accession>
<dbReference type="EMBL" id="CP008874">
    <property type="protein sequence ID" value="AKH97779.1"/>
    <property type="molecule type" value="Genomic_DNA"/>
</dbReference>
<reference evidence="1 2" key="1">
    <citation type="journal article" date="2015" name="ISME J.">
        <title>Elemental sulfur and acetate can support life of a novel strictly anaerobic haloarchaeon.</title>
        <authorList>
            <person name="Sorokin D.Y."/>
            <person name="Kublanov I.V."/>
            <person name="Gavrilov S.N."/>
            <person name="Rojo D."/>
            <person name="Roman P."/>
            <person name="Golyshin P.N."/>
            <person name="Slepak V.Z."/>
            <person name="Smedile F."/>
            <person name="Ferrer M."/>
            <person name="Messina E."/>
            <person name="La Cono V."/>
            <person name="Yakimov M.M."/>
        </authorList>
    </citation>
    <scope>NUCLEOTIDE SEQUENCE [LARGE SCALE GENOMIC DNA]</scope>
    <source>
        <strain evidence="1 2">HSR2</strain>
    </source>
</reference>
<sequence length="149" mass="16318">MSDARPSEKTIRELAGRVATTEHAALDDETVDRVAELVEAIQDDIDGPESAAAIQDLQAFWDAYVLAGLADVVSDVDDYERATTLRERIERGNTADLYGLDIYQALLGVADAVETDAEADDAVPERAVEWADRLSDLTTDFVSHLKDHI</sequence>
<protein>
    <submittedName>
        <fullName evidence="1">Uncharacterized protein</fullName>
    </submittedName>
</protein>
<keyword evidence="2" id="KW-1185">Reference proteome</keyword>
<dbReference type="KEGG" id="hsu:HLASF_1293"/>
<dbReference type="RefSeq" id="WP_050048497.1">
    <property type="nucleotide sequence ID" value="NZ_CP008874.1"/>
</dbReference>
<dbReference type="Proteomes" id="UP000069906">
    <property type="component" value="Chromosome"/>
</dbReference>
<proteinExistence type="predicted"/>